<evidence type="ECO:0000313" key="5">
    <source>
        <dbReference type="Proteomes" id="UP000276133"/>
    </source>
</evidence>
<proteinExistence type="predicted"/>
<evidence type="ECO:0000313" key="4">
    <source>
        <dbReference type="EMBL" id="RNA06828.1"/>
    </source>
</evidence>
<name>A0A3M7Q791_BRAPC</name>
<feature type="domain" description="DUF2428" evidence="2">
    <location>
        <begin position="17"/>
        <end position="271"/>
    </location>
</feature>
<keyword evidence="5" id="KW-1185">Reference proteome</keyword>
<dbReference type="GO" id="GO:0030488">
    <property type="term" value="P:tRNA methylation"/>
    <property type="evidence" value="ECO:0007669"/>
    <property type="project" value="TreeGrafter"/>
</dbReference>
<dbReference type="PANTHER" id="PTHR14387:SF7">
    <property type="entry name" value="THYROID ADENOMA-ASSOCIATED PROTEIN"/>
    <property type="match status" value="1"/>
</dbReference>
<feature type="domain" description="tRNA (32-2'-O)-methyltransferase regulator THADA-like C-terminal TPR repeats region" evidence="3">
    <location>
        <begin position="274"/>
        <end position="303"/>
    </location>
</feature>
<dbReference type="InterPro" id="IPR019442">
    <property type="entry name" value="THADA/TRM732_DUF2428"/>
</dbReference>
<dbReference type="AlphaFoldDB" id="A0A3M7Q791"/>
<dbReference type="EMBL" id="REGN01007272">
    <property type="protein sequence ID" value="RNA06828.1"/>
    <property type="molecule type" value="Genomic_DNA"/>
</dbReference>
<comment type="caution">
    <text evidence="4">The sequence shown here is derived from an EMBL/GenBank/DDBJ whole genome shotgun (WGS) entry which is preliminary data.</text>
</comment>
<evidence type="ECO:0000259" key="2">
    <source>
        <dbReference type="Pfam" id="PF10350"/>
    </source>
</evidence>
<dbReference type="Pfam" id="PF25151">
    <property type="entry name" value="TPR_Trm732_C"/>
    <property type="match status" value="1"/>
</dbReference>
<reference evidence="4 5" key="1">
    <citation type="journal article" date="2018" name="Sci. Rep.">
        <title>Genomic signatures of local adaptation to the degree of environmental predictability in rotifers.</title>
        <authorList>
            <person name="Franch-Gras L."/>
            <person name="Hahn C."/>
            <person name="Garcia-Roger E.M."/>
            <person name="Carmona M.J."/>
            <person name="Serra M."/>
            <person name="Gomez A."/>
        </authorList>
    </citation>
    <scope>NUCLEOTIDE SEQUENCE [LARGE SCALE GENOMIC DNA]</scope>
    <source>
        <strain evidence="4">HYR1</strain>
    </source>
</reference>
<dbReference type="GO" id="GO:0005829">
    <property type="term" value="C:cytosol"/>
    <property type="evidence" value="ECO:0007669"/>
    <property type="project" value="TreeGrafter"/>
</dbReference>
<evidence type="ECO:0000256" key="1">
    <source>
        <dbReference type="ARBA" id="ARBA00022694"/>
    </source>
</evidence>
<protein>
    <submittedName>
        <fullName evidence="4">Thyroid adenoma-associated</fullName>
    </submittedName>
</protein>
<dbReference type="InterPro" id="IPR056842">
    <property type="entry name" value="THADA-like_TPR_C"/>
</dbReference>
<dbReference type="InterPro" id="IPR051954">
    <property type="entry name" value="tRNA_methyltransferase_THADA"/>
</dbReference>
<dbReference type="STRING" id="10195.A0A3M7Q791"/>
<sequence length="314" mass="35725">MFFTIKESEFLSEWKALIGELIELCFSVSKIVSPIVNSKSPEGIFPTELVTMQPDTVNSEQLKNVTPQMLLVCCWRSMKEISLFFGDLVRLLPIEHETLQEHSYLLSSAQVNQIGDYFVQHLFETRHRGAFELAYIGFTSMCETFWKCRNGLYCDQTLKWADHVLNLIQTEESKMKLCSTRRGGGLPYFVQAIVSTELVQNGRKTLSKCMSVLLKLVETKVDDADEENFSQVLAMYILSALFKDTRLGEDVLQYAEAALIAAINGFDSVFWNVRNASTLLFSSLINRIFGVNRSKEEISKKNSQIVLVVILLLK</sequence>
<dbReference type="Pfam" id="PF10350">
    <property type="entry name" value="DUF2428"/>
    <property type="match status" value="1"/>
</dbReference>
<dbReference type="PANTHER" id="PTHR14387">
    <property type="entry name" value="THADA/DEATH RECEPTOR INTERACTING PROTEIN"/>
    <property type="match status" value="1"/>
</dbReference>
<evidence type="ECO:0000259" key="3">
    <source>
        <dbReference type="Pfam" id="PF25151"/>
    </source>
</evidence>
<organism evidence="4 5">
    <name type="scientific">Brachionus plicatilis</name>
    <name type="common">Marine rotifer</name>
    <name type="synonym">Brachionus muelleri</name>
    <dbReference type="NCBI Taxonomy" id="10195"/>
    <lineage>
        <taxon>Eukaryota</taxon>
        <taxon>Metazoa</taxon>
        <taxon>Spiralia</taxon>
        <taxon>Gnathifera</taxon>
        <taxon>Rotifera</taxon>
        <taxon>Eurotatoria</taxon>
        <taxon>Monogononta</taxon>
        <taxon>Pseudotrocha</taxon>
        <taxon>Ploima</taxon>
        <taxon>Brachionidae</taxon>
        <taxon>Brachionus</taxon>
    </lineage>
</organism>
<dbReference type="OrthoDB" id="73997at2759"/>
<keyword evidence="1" id="KW-0819">tRNA processing</keyword>
<dbReference type="Proteomes" id="UP000276133">
    <property type="component" value="Unassembled WGS sequence"/>
</dbReference>
<gene>
    <name evidence="4" type="ORF">BpHYR1_018275</name>
</gene>
<accession>A0A3M7Q791</accession>